<dbReference type="EMBL" id="OC317830">
    <property type="protein sequence ID" value="CAD7399275.1"/>
    <property type="molecule type" value="Genomic_DNA"/>
</dbReference>
<feature type="region of interest" description="Disordered" evidence="1">
    <location>
        <begin position="240"/>
        <end position="266"/>
    </location>
</feature>
<protein>
    <submittedName>
        <fullName evidence="2">Uncharacterized protein</fullName>
    </submittedName>
</protein>
<name>A0A7R9CPV3_TIMCR</name>
<accession>A0A7R9CPV3</accession>
<evidence type="ECO:0000313" key="2">
    <source>
        <dbReference type="EMBL" id="CAD7399275.1"/>
    </source>
</evidence>
<reference evidence="2" key="1">
    <citation type="submission" date="2020-11" db="EMBL/GenBank/DDBJ databases">
        <authorList>
            <person name="Tran Van P."/>
        </authorList>
    </citation>
    <scope>NUCLEOTIDE SEQUENCE</scope>
</reference>
<proteinExistence type="predicted"/>
<dbReference type="AlphaFoldDB" id="A0A7R9CPV3"/>
<gene>
    <name evidence="2" type="ORF">TCEB3V08_LOCUS4930</name>
</gene>
<organism evidence="2">
    <name type="scientific">Timema cristinae</name>
    <name type="common">Walking stick</name>
    <dbReference type="NCBI Taxonomy" id="61476"/>
    <lineage>
        <taxon>Eukaryota</taxon>
        <taxon>Metazoa</taxon>
        <taxon>Ecdysozoa</taxon>
        <taxon>Arthropoda</taxon>
        <taxon>Hexapoda</taxon>
        <taxon>Insecta</taxon>
        <taxon>Pterygota</taxon>
        <taxon>Neoptera</taxon>
        <taxon>Polyneoptera</taxon>
        <taxon>Phasmatodea</taxon>
        <taxon>Timematodea</taxon>
        <taxon>Timematoidea</taxon>
        <taxon>Timematidae</taxon>
        <taxon>Timema</taxon>
    </lineage>
</organism>
<evidence type="ECO:0000256" key="1">
    <source>
        <dbReference type="SAM" id="MobiDB-lite"/>
    </source>
</evidence>
<sequence>MFSACSVAQYMKLVSRDPLRAEQFQVMERVHDKYPALVNKCVIAECRYDVVNRTLKERALDYWNALHCVKHNVGCPANWRDVLAQDVMNKELGHTGNVRMSGHAMTVSCCMVGGEHGILGRSVRHPVERELATGSELVTTLLPLSQSWSAPVRSFRLNLAPVLPAPPEKYTLAHTTPTHPALCQEKGCVRRANNNPPPQFWRMTDENISGWPQLRSPSYGSWLGNVYFVDHFGKAQQMRQKNAQNKFTGTNDSTTPEPSTSLTGYSTKGPTHYNHCTLVTIPRRLTASNSPNHLSTLLCTSLSAFITVAHPLYALCQP</sequence>